<evidence type="ECO:0000259" key="9">
    <source>
        <dbReference type="SMART" id="SM00790"/>
    </source>
</evidence>
<dbReference type="InterPro" id="IPR036021">
    <property type="entry name" value="Tungsten_al_ferr_oxy-like_C"/>
</dbReference>
<dbReference type="InterPro" id="IPR036503">
    <property type="entry name" value="Ald_Fedxn_OxRdtase_N_sf"/>
</dbReference>
<dbReference type="RefSeq" id="WP_052218011.1">
    <property type="nucleotide sequence ID" value="NZ_LGTE01000011.1"/>
</dbReference>
<dbReference type="PATRIC" id="fig|281456.6.peg.1862"/>
<dbReference type="InterPro" id="IPR013983">
    <property type="entry name" value="Ald_Fedxn_OxRdtase_N"/>
</dbReference>
<evidence type="ECO:0000313" key="11">
    <source>
        <dbReference type="Proteomes" id="UP000037175"/>
    </source>
</evidence>
<keyword evidence="5" id="KW-0560">Oxidoreductase</keyword>
<comment type="caution">
    <text evidence="10">The sequence shown here is derived from an EMBL/GenBank/DDBJ whole genome shotgun (WGS) entry which is preliminary data.</text>
</comment>
<dbReference type="Proteomes" id="UP000037175">
    <property type="component" value="Unassembled WGS sequence"/>
</dbReference>
<reference evidence="11" key="1">
    <citation type="submission" date="2015-07" db="EMBL/GenBank/DDBJ databases">
        <title>Complete Genome of Thermincola ferriacetica strain Z-0001T.</title>
        <authorList>
            <person name="Lusk B."/>
            <person name="Badalamenti J.P."/>
            <person name="Parameswaran P."/>
            <person name="Bond D.R."/>
            <person name="Torres C.I."/>
        </authorList>
    </citation>
    <scope>NUCLEOTIDE SEQUENCE [LARGE SCALE GENOMIC DNA]</scope>
    <source>
        <strain evidence="11">Z-0001</strain>
    </source>
</reference>
<dbReference type="EMBL" id="LGTE01000011">
    <property type="protein sequence ID" value="KNZ69526.1"/>
    <property type="molecule type" value="Genomic_DNA"/>
</dbReference>
<dbReference type="InterPro" id="IPR013985">
    <property type="entry name" value="Ald_Fedxn_OxRdtase_dom3"/>
</dbReference>
<dbReference type="Gene3D" id="1.10.599.10">
    <property type="entry name" value="Aldehyde Ferredoxin Oxidoreductase Protein, subunit A, domain 3"/>
    <property type="match status" value="1"/>
</dbReference>
<comment type="similarity">
    <text evidence="2">Belongs to the AOR/FOR family.</text>
</comment>
<evidence type="ECO:0000256" key="3">
    <source>
        <dbReference type="ARBA" id="ARBA00022485"/>
    </source>
</evidence>
<dbReference type="Pfam" id="PF02730">
    <property type="entry name" value="AFOR_N"/>
    <property type="match status" value="1"/>
</dbReference>
<keyword evidence="4" id="KW-0479">Metal-binding</keyword>
<name>A0A0L6W238_9FIRM</name>
<dbReference type="Gene3D" id="1.10.569.10">
    <property type="entry name" value="Aldehyde Ferredoxin Oxidoreductase Protein, subunit A, domain 2"/>
    <property type="match status" value="1"/>
</dbReference>
<dbReference type="GO" id="GO:0009055">
    <property type="term" value="F:electron transfer activity"/>
    <property type="evidence" value="ECO:0007669"/>
    <property type="project" value="InterPro"/>
</dbReference>
<feature type="domain" description="Aldehyde ferredoxin oxidoreductase N-terminal" evidence="9">
    <location>
        <begin position="5"/>
        <end position="206"/>
    </location>
</feature>
<dbReference type="PANTHER" id="PTHR30038:SF8">
    <property type="entry name" value="ALDEHYDE FERREDOXIN OXIDOREDUCTASE"/>
    <property type="match status" value="1"/>
</dbReference>
<proteinExistence type="inferred from homology"/>
<keyword evidence="6" id="KW-0408">Iron</keyword>
<evidence type="ECO:0000256" key="7">
    <source>
        <dbReference type="ARBA" id="ARBA00023014"/>
    </source>
</evidence>
<dbReference type="PANTHER" id="PTHR30038">
    <property type="entry name" value="ALDEHYDE FERREDOXIN OXIDOREDUCTASE"/>
    <property type="match status" value="1"/>
</dbReference>
<dbReference type="GO" id="GO:0016625">
    <property type="term" value="F:oxidoreductase activity, acting on the aldehyde or oxo group of donors, iron-sulfur protein as acceptor"/>
    <property type="evidence" value="ECO:0007669"/>
    <property type="project" value="InterPro"/>
</dbReference>
<dbReference type="AlphaFoldDB" id="A0A0L6W238"/>
<sequence length="578" mass="64699">MINANGIRVLEIDLNKQKIKAHNRKDLLAYLGGVGVATKLLDEYIMPEKDALDGDQPIVFAIGPMETIFPVVTKVVAMFRSPLTGELGESYAGLRLGLAMRFTGYDAIVVKGKATKPTYLVITADGVEFKNAEPLWGLTVEETGRILRRRETGSGLRSCIRIGRAGEKLISFAGVNVDTYRHFGRLGLGAVFGSKNLKAMVVKGEEGLAITDKKEYQRVYKEIYQRVVETEVMDKYHGLGTAVNVLPLNAMNGLPTKNLQAGSFAGAEEISGEAFAKHSLVRKLACSGCPIGCIHIAQVRRQFGDHYEYYTTPISYDHELVFALGSFLGIDNRDQLLELIEKTELYGLDSISTGVLLGWLTEAFEKQLVREEMIGCRPAFGNASVYREIIDRLVAMDSDFYRDLARGTWYAAAKYGGCDFAMCLGGHEMAGYHTGHAFIFGQAVGARHSHLDNAGYSIDQKLQGWDPEQVVDKIINEEIERNILNSLVICLFARNVYDRRTVVSALRAIGLDWNEESLGELGKKVFRLKRDLKEKLGYRLENICFPQRYFETKSFTGFVEEEKIKQLMDIYKSRYYTV</sequence>
<keyword evidence="7" id="KW-0411">Iron-sulfur</keyword>
<dbReference type="InterPro" id="IPR013984">
    <property type="entry name" value="Ald_Fedxn_OxRdtase_dom2"/>
</dbReference>
<comment type="cofactor">
    <cofactor evidence="1">
        <name>[4Fe-4S] cluster</name>
        <dbReference type="ChEBI" id="CHEBI:49883"/>
    </cofactor>
</comment>
<accession>A0A0L6W238</accession>
<evidence type="ECO:0000256" key="2">
    <source>
        <dbReference type="ARBA" id="ARBA00011032"/>
    </source>
</evidence>
<dbReference type="GO" id="GO:0051539">
    <property type="term" value="F:4 iron, 4 sulfur cluster binding"/>
    <property type="evidence" value="ECO:0007669"/>
    <property type="project" value="UniProtKB-KW"/>
</dbReference>
<dbReference type="GO" id="GO:0046872">
    <property type="term" value="F:metal ion binding"/>
    <property type="evidence" value="ECO:0007669"/>
    <property type="project" value="UniProtKB-KW"/>
</dbReference>
<evidence type="ECO:0000256" key="4">
    <source>
        <dbReference type="ARBA" id="ARBA00022723"/>
    </source>
</evidence>
<evidence type="ECO:0000256" key="6">
    <source>
        <dbReference type="ARBA" id="ARBA00023004"/>
    </source>
</evidence>
<gene>
    <name evidence="10" type="ORF">Tfer_1770</name>
</gene>
<keyword evidence="3" id="KW-0004">4Fe-4S</keyword>
<evidence type="ECO:0000313" key="10">
    <source>
        <dbReference type="EMBL" id="KNZ69526.1"/>
    </source>
</evidence>
<evidence type="ECO:0000256" key="5">
    <source>
        <dbReference type="ARBA" id="ARBA00023002"/>
    </source>
</evidence>
<comment type="cofactor">
    <cofactor evidence="8">
        <name>tungstopterin</name>
        <dbReference type="ChEBI" id="CHEBI:30402"/>
    </cofactor>
</comment>
<dbReference type="SMART" id="SM00790">
    <property type="entry name" value="AFOR_N"/>
    <property type="match status" value="1"/>
</dbReference>
<dbReference type="InterPro" id="IPR051919">
    <property type="entry name" value="W-dependent_AOR"/>
</dbReference>
<dbReference type="SUPFAM" id="SSF48310">
    <property type="entry name" value="Aldehyde ferredoxin oxidoreductase, C-terminal domains"/>
    <property type="match status" value="1"/>
</dbReference>
<protein>
    <submittedName>
        <fullName evidence="10">Aldehyde ferredoxin oxidoreductase</fullName>
    </submittedName>
</protein>
<dbReference type="SUPFAM" id="SSF56228">
    <property type="entry name" value="Aldehyde ferredoxin oxidoreductase, N-terminal domain"/>
    <property type="match status" value="1"/>
</dbReference>
<dbReference type="InterPro" id="IPR001203">
    <property type="entry name" value="OxRdtase_Ald_Fedxn_C"/>
</dbReference>
<keyword evidence="11" id="KW-1185">Reference proteome</keyword>
<evidence type="ECO:0000256" key="1">
    <source>
        <dbReference type="ARBA" id="ARBA00001966"/>
    </source>
</evidence>
<organism evidence="10 11">
    <name type="scientific">Thermincola ferriacetica</name>
    <dbReference type="NCBI Taxonomy" id="281456"/>
    <lineage>
        <taxon>Bacteria</taxon>
        <taxon>Bacillati</taxon>
        <taxon>Bacillota</taxon>
        <taxon>Clostridia</taxon>
        <taxon>Eubacteriales</taxon>
        <taxon>Thermincolaceae</taxon>
        <taxon>Thermincola</taxon>
    </lineage>
</organism>
<evidence type="ECO:0000256" key="8">
    <source>
        <dbReference type="ARBA" id="ARBA00049934"/>
    </source>
</evidence>
<dbReference type="Gene3D" id="3.60.9.10">
    <property type="entry name" value="Aldehyde ferredoxin oxidoreductase, N-terminal domain"/>
    <property type="match status" value="1"/>
</dbReference>
<dbReference type="Pfam" id="PF01314">
    <property type="entry name" value="AFOR_C"/>
    <property type="match status" value="1"/>
</dbReference>